<dbReference type="Proteomes" id="UP000283269">
    <property type="component" value="Unassembled WGS sequence"/>
</dbReference>
<proteinExistence type="predicted"/>
<evidence type="ECO:0000259" key="2">
    <source>
        <dbReference type="Pfam" id="PF18388"/>
    </source>
</evidence>
<comment type="caution">
    <text evidence="3">The sequence shown here is derived from an EMBL/GenBank/DDBJ whole genome shotgun (WGS) entry which is preliminary data.</text>
</comment>
<feature type="region of interest" description="Disordered" evidence="1">
    <location>
        <begin position="116"/>
        <end position="182"/>
    </location>
</feature>
<evidence type="ECO:0000313" key="3">
    <source>
        <dbReference type="EMBL" id="PPQ80427.1"/>
    </source>
</evidence>
<organism evidence="3 4">
    <name type="scientific">Psilocybe cyanescens</name>
    <dbReference type="NCBI Taxonomy" id="93625"/>
    <lineage>
        <taxon>Eukaryota</taxon>
        <taxon>Fungi</taxon>
        <taxon>Dikarya</taxon>
        <taxon>Basidiomycota</taxon>
        <taxon>Agaricomycotina</taxon>
        <taxon>Agaricomycetes</taxon>
        <taxon>Agaricomycetidae</taxon>
        <taxon>Agaricales</taxon>
        <taxon>Agaricineae</taxon>
        <taxon>Strophariaceae</taxon>
        <taxon>Psilocybe</taxon>
    </lineage>
</organism>
<feature type="domain" description="Atg29 N-terminal" evidence="2">
    <location>
        <begin position="9"/>
        <end position="64"/>
    </location>
</feature>
<keyword evidence="4" id="KW-1185">Reference proteome</keyword>
<dbReference type="STRING" id="93625.A0A409WPK4"/>
<dbReference type="EMBL" id="NHYD01003330">
    <property type="protein sequence ID" value="PPQ80427.1"/>
    <property type="molecule type" value="Genomic_DNA"/>
</dbReference>
<dbReference type="InterPro" id="IPR040666">
    <property type="entry name" value="Atg29_N"/>
</dbReference>
<dbReference type="OrthoDB" id="21072at2759"/>
<evidence type="ECO:0000313" key="4">
    <source>
        <dbReference type="Proteomes" id="UP000283269"/>
    </source>
</evidence>
<dbReference type="AlphaFoldDB" id="A0A409WPK4"/>
<evidence type="ECO:0000256" key="1">
    <source>
        <dbReference type="SAM" id="MobiDB-lite"/>
    </source>
</evidence>
<dbReference type="Gene3D" id="1.10.10.2570">
    <property type="match status" value="1"/>
</dbReference>
<protein>
    <recommendedName>
        <fullName evidence="2">Atg29 N-terminal domain-containing protein</fullName>
    </recommendedName>
</protein>
<accession>A0A409WPK4</accession>
<reference evidence="3 4" key="1">
    <citation type="journal article" date="2018" name="Evol. Lett.">
        <title>Horizontal gene cluster transfer increased hallucinogenic mushroom diversity.</title>
        <authorList>
            <person name="Reynolds H.T."/>
            <person name="Vijayakumar V."/>
            <person name="Gluck-Thaler E."/>
            <person name="Korotkin H.B."/>
            <person name="Matheny P.B."/>
            <person name="Slot J.C."/>
        </authorList>
    </citation>
    <scope>NUCLEOTIDE SEQUENCE [LARGE SCALE GENOMIC DNA]</scope>
    <source>
        <strain evidence="3 4">2631</strain>
    </source>
</reference>
<gene>
    <name evidence="3" type="ORF">CVT25_001730</name>
</gene>
<name>A0A409WPK4_PSICY</name>
<dbReference type="InterPro" id="IPR039362">
    <property type="entry name" value="ATG29_sf"/>
</dbReference>
<dbReference type="InParanoid" id="A0A409WPK4"/>
<sequence>MPNQSSVLIVVKLPYNRTDNPPNEPPKIEWTSEKADIAWKAIERSRSVDSGSADWKGLSAHLEVPLPYLLYRVNARFQEEIRRLRDIQGALSPLSAQKQKTTYEFPAWENATSIAGRMPGSRHLSNSRVGEPLPLGVRANPPRPKKSTSSSTLTLQAGKKPGLSSSYAPMRAAAAAELGQRV</sequence>
<dbReference type="Pfam" id="PF18388">
    <property type="entry name" value="ATG29_N"/>
    <property type="match status" value="1"/>
</dbReference>